<dbReference type="WBParaSite" id="ES5_v2.g17446.t1">
    <property type="protein sequence ID" value="ES5_v2.g17446.t1"/>
    <property type="gene ID" value="ES5_v2.g17446"/>
</dbReference>
<organism evidence="1 2">
    <name type="scientific">Panagrolaimus sp. ES5</name>
    <dbReference type="NCBI Taxonomy" id="591445"/>
    <lineage>
        <taxon>Eukaryota</taxon>
        <taxon>Metazoa</taxon>
        <taxon>Ecdysozoa</taxon>
        <taxon>Nematoda</taxon>
        <taxon>Chromadorea</taxon>
        <taxon>Rhabditida</taxon>
        <taxon>Tylenchina</taxon>
        <taxon>Panagrolaimomorpha</taxon>
        <taxon>Panagrolaimoidea</taxon>
        <taxon>Panagrolaimidae</taxon>
        <taxon>Panagrolaimus</taxon>
    </lineage>
</organism>
<accession>A0AC34FJG4</accession>
<proteinExistence type="predicted"/>
<evidence type="ECO:0000313" key="1">
    <source>
        <dbReference type="Proteomes" id="UP000887579"/>
    </source>
</evidence>
<sequence length="460" mass="52146">MAKKKQKDITDTLYPKGDKLKGKEVEYLTRSATLICSAYAYHRCILPSAAFKFVRIYESQNNPFFGSDHPKAKMHRATLLGMQTSIEEKKIKQFCFALCENNDPNNTVEALQFTFDYEAVAMDVLLPNATNVRVSTKWDFAVDLCEVLKRVRLLAAYLSALPTGLKPFIMIQYLKKPEVLPKDFKYLNDYDLDKMEKLPLARLPCDSHNMQMIVEIRSKYFVVAPDDIRKDVERGLEVDEDVSDSKDSTPPPKPSDFVPPGKDDSDDVRVVEDDVETPRDKRMDSPDYIVNSNEKEITQLISDPSNENVQVSVSKPSDDVPQGNDDNVRVVEDDVEKPRDKRMDSAYDIVNINEKEISQLISDPSNENGPEKSSDFFTDLGDKNGPKKSSQILSDPSNENVQVSVSYAVTNASKRPHSLVVESTRCDPEPKKFCQLSIYDFTALNTFKVLHEDIGEKTIR</sequence>
<protein>
    <submittedName>
        <fullName evidence="2">HORMA domain-containing protein</fullName>
    </submittedName>
</protein>
<evidence type="ECO:0000313" key="2">
    <source>
        <dbReference type="WBParaSite" id="ES5_v2.g17446.t1"/>
    </source>
</evidence>
<reference evidence="2" key="1">
    <citation type="submission" date="2022-11" db="UniProtKB">
        <authorList>
            <consortium name="WormBaseParasite"/>
        </authorList>
    </citation>
    <scope>IDENTIFICATION</scope>
</reference>
<name>A0AC34FJG4_9BILA</name>
<dbReference type="Proteomes" id="UP000887579">
    <property type="component" value="Unplaced"/>
</dbReference>